<dbReference type="AlphaFoldDB" id="A0A6J7ALT6"/>
<organism evidence="2">
    <name type="scientific">freshwater metagenome</name>
    <dbReference type="NCBI Taxonomy" id="449393"/>
    <lineage>
        <taxon>unclassified sequences</taxon>
        <taxon>metagenomes</taxon>
        <taxon>ecological metagenomes</taxon>
    </lineage>
</organism>
<evidence type="ECO:0000259" key="1">
    <source>
        <dbReference type="PROSITE" id="PS51819"/>
    </source>
</evidence>
<sequence length="123" mass="13408">MGFRFLGIDHVQLSMPRGQESVATAFYQDILGFTRVSKPIELNNQSGAWFETPGVALHLGEDVEFRPAAKAHPALLVQGFDDLVGSLEAHGILVSLAEPLNGARRAHIFDPFANRIELVEAAN</sequence>
<dbReference type="SUPFAM" id="SSF54593">
    <property type="entry name" value="Glyoxalase/Bleomycin resistance protein/Dihydroxybiphenyl dioxygenase"/>
    <property type="match status" value="1"/>
</dbReference>
<dbReference type="PROSITE" id="PS51819">
    <property type="entry name" value="VOC"/>
    <property type="match status" value="1"/>
</dbReference>
<dbReference type="InterPro" id="IPR029068">
    <property type="entry name" value="Glyas_Bleomycin-R_OHBP_Dase"/>
</dbReference>
<dbReference type="EMBL" id="CAFABE010000101">
    <property type="protein sequence ID" value="CAB4833855.1"/>
    <property type="molecule type" value="Genomic_DNA"/>
</dbReference>
<evidence type="ECO:0000313" key="3">
    <source>
        <dbReference type="EMBL" id="CAB4865734.1"/>
    </source>
</evidence>
<dbReference type="InterPro" id="IPR004360">
    <property type="entry name" value="Glyas_Fos-R_dOase_dom"/>
</dbReference>
<name>A0A6J7ALT6_9ZZZZ</name>
<evidence type="ECO:0000313" key="2">
    <source>
        <dbReference type="EMBL" id="CAB4833855.1"/>
    </source>
</evidence>
<evidence type="ECO:0000313" key="4">
    <source>
        <dbReference type="EMBL" id="CAB5017598.1"/>
    </source>
</evidence>
<feature type="domain" description="VOC" evidence="1">
    <location>
        <begin position="7"/>
        <end position="121"/>
    </location>
</feature>
<dbReference type="EMBL" id="CAFBLT010000001">
    <property type="protein sequence ID" value="CAB4865734.1"/>
    <property type="molecule type" value="Genomic_DNA"/>
</dbReference>
<protein>
    <submittedName>
        <fullName evidence="2">Unannotated protein</fullName>
    </submittedName>
</protein>
<dbReference type="PANTHER" id="PTHR39175">
    <property type="entry name" value="FAMILY PROTEIN, PUTATIVE (AFU_ORTHOLOGUE AFUA_3G15060)-RELATED"/>
    <property type="match status" value="1"/>
</dbReference>
<dbReference type="Pfam" id="PF00903">
    <property type="entry name" value="Glyoxalase"/>
    <property type="match status" value="1"/>
</dbReference>
<dbReference type="Gene3D" id="3.10.180.10">
    <property type="entry name" value="2,3-Dihydroxybiphenyl 1,2-Dioxygenase, domain 1"/>
    <property type="match status" value="1"/>
</dbReference>
<reference evidence="2" key="1">
    <citation type="submission" date="2020-05" db="EMBL/GenBank/DDBJ databases">
        <authorList>
            <person name="Chiriac C."/>
            <person name="Salcher M."/>
            <person name="Ghai R."/>
            <person name="Kavagutti S V."/>
        </authorList>
    </citation>
    <scope>NUCLEOTIDE SEQUENCE</scope>
</reference>
<dbReference type="InterPro" id="IPR037523">
    <property type="entry name" value="VOC_core"/>
</dbReference>
<gene>
    <name evidence="2" type="ORF">UFOPK3164_01535</name>
    <name evidence="3" type="ORF">UFOPK3427_00476</name>
    <name evidence="4" type="ORF">UFOPK4112_00707</name>
</gene>
<accession>A0A6J7ALT6</accession>
<dbReference type="PANTHER" id="PTHR39175:SF1">
    <property type="entry name" value="FAMILY PROTEIN, PUTATIVE (AFU_ORTHOLOGUE AFUA_3G15060)-RELATED"/>
    <property type="match status" value="1"/>
</dbReference>
<proteinExistence type="predicted"/>
<dbReference type="EMBL" id="CAFBPM010000005">
    <property type="protein sequence ID" value="CAB5017598.1"/>
    <property type="molecule type" value="Genomic_DNA"/>
</dbReference>